<dbReference type="SUPFAM" id="SSF54106">
    <property type="entry name" value="LysM domain"/>
    <property type="match status" value="3"/>
</dbReference>
<feature type="region of interest" description="Disordered" evidence="7">
    <location>
        <begin position="151"/>
        <end position="172"/>
    </location>
</feature>
<feature type="domain" description="LysM" evidence="8">
    <location>
        <begin position="89"/>
        <end position="133"/>
    </location>
</feature>
<protein>
    <submittedName>
        <fullName evidence="10">LysM peptidoglycan-binding domain-containing protein</fullName>
    </submittedName>
</protein>
<dbReference type="Pfam" id="PF00877">
    <property type="entry name" value="NLPC_P60"/>
    <property type="match status" value="1"/>
</dbReference>
<evidence type="ECO:0000256" key="7">
    <source>
        <dbReference type="SAM" id="MobiDB-lite"/>
    </source>
</evidence>
<evidence type="ECO:0000259" key="8">
    <source>
        <dbReference type="PROSITE" id="PS51782"/>
    </source>
</evidence>
<dbReference type="SMART" id="SM00257">
    <property type="entry name" value="LysM"/>
    <property type="match status" value="4"/>
</dbReference>
<dbReference type="InterPro" id="IPR038765">
    <property type="entry name" value="Papain-like_cys_pep_sf"/>
</dbReference>
<organism evidence="10">
    <name type="scientific">Flavobacterium sp. WC2416</name>
    <dbReference type="NCBI Taxonomy" id="3234141"/>
    <lineage>
        <taxon>Bacteria</taxon>
        <taxon>Pseudomonadati</taxon>
        <taxon>Bacteroidota</taxon>
        <taxon>Flavobacteriia</taxon>
        <taxon>Flavobacteriales</taxon>
        <taxon>Flavobacteriaceae</taxon>
        <taxon>Flavobacterium</taxon>
    </lineage>
</organism>
<accession>A0AB39WFP6</accession>
<evidence type="ECO:0000256" key="5">
    <source>
        <dbReference type="ARBA" id="ARBA00022801"/>
    </source>
</evidence>
<dbReference type="Gene3D" id="3.90.1720.10">
    <property type="entry name" value="endopeptidase domain like (from Nostoc punctiforme)"/>
    <property type="match status" value="1"/>
</dbReference>
<dbReference type="GO" id="GO:0006508">
    <property type="term" value="P:proteolysis"/>
    <property type="evidence" value="ECO:0007669"/>
    <property type="project" value="UniProtKB-KW"/>
</dbReference>
<feature type="domain" description="LysM" evidence="8">
    <location>
        <begin position="183"/>
        <end position="227"/>
    </location>
</feature>
<dbReference type="RefSeq" id="WP_369766228.1">
    <property type="nucleotide sequence ID" value="NZ_CP165626.1"/>
</dbReference>
<keyword evidence="5" id="KW-0378">Hydrolase</keyword>
<sequence length="480" mass="53162">MRYSNWILGMVFLTGLSSFSQEKYTKHTVSKGETITKIAQQYHVKTSAIYELNPDAKKGIKFHTVLLIPSTTVKGKIATTEITTNFPEKTHTVLSKETLYGIAKQYGVTVNDLYKSNPALEKSGLKKGQKITIPGNELNTTTQQVAVQQPVKENPKTTVPEKTPSKKETETNSIVAETTTDGIVREIQPSETKYAIAKEYGITVADLDKANPILETEALKIGQKIIIPVKPENSTKPIATVDNNNNNNNNNNKTVTEKVILDPVQPVVLDNKIVETSVITREVLPKETKYGIAKEFGISVKELERQNPKIVKRLPVGYKLSIHSLKIVEPVIVKEVIAETSQTPDYNVKGFHGTDFLDQLVSTASENIGTRYRTGGTTKEGFDCSGLMCTTFGAFDIDLPRTSIEQSRYGVKINNEDAQKGDLIFFKTNGRRQINHVGMVVEVNDGDIKFIHASVGGGVIISSIKEKYYSKKLTQINRVL</sequence>
<evidence type="ECO:0000259" key="9">
    <source>
        <dbReference type="PROSITE" id="PS51935"/>
    </source>
</evidence>
<dbReference type="InterPro" id="IPR000064">
    <property type="entry name" value="NLP_P60_dom"/>
</dbReference>
<dbReference type="InterPro" id="IPR036779">
    <property type="entry name" value="LysM_dom_sf"/>
</dbReference>
<keyword evidence="3" id="KW-0732">Signal</keyword>
<dbReference type="PANTHER" id="PTHR47360">
    <property type="entry name" value="MUREIN DD-ENDOPEPTIDASE MEPS/MUREIN LD-CARBOXYPEPTIDASE"/>
    <property type="match status" value="1"/>
</dbReference>
<name>A0AB39WFP6_9FLAO</name>
<dbReference type="PROSITE" id="PS51935">
    <property type="entry name" value="NLPC_P60"/>
    <property type="match status" value="1"/>
</dbReference>
<keyword evidence="6" id="KW-0788">Thiol protease</keyword>
<evidence type="ECO:0000256" key="1">
    <source>
        <dbReference type="ARBA" id="ARBA00007074"/>
    </source>
</evidence>
<evidence type="ECO:0000313" key="10">
    <source>
        <dbReference type="EMBL" id="XDU99904.1"/>
    </source>
</evidence>
<evidence type="ECO:0000256" key="6">
    <source>
        <dbReference type="ARBA" id="ARBA00022807"/>
    </source>
</evidence>
<evidence type="ECO:0000256" key="2">
    <source>
        <dbReference type="ARBA" id="ARBA00022670"/>
    </source>
</evidence>
<dbReference type="EMBL" id="CP165626">
    <property type="protein sequence ID" value="XDU99904.1"/>
    <property type="molecule type" value="Genomic_DNA"/>
</dbReference>
<dbReference type="InterPro" id="IPR052062">
    <property type="entry name" value="Murein_DD/LD_carboxypeptidase"/>
</dbReference>
<dbReference type="AlphaFoldDB" id="A0AB39WFP6"/>
<reference evidence="10" key="1">
    <citation type="submission" date="2024-07" db="EMBL/GenBank/DDBJ databases">
        <authorList>
            <person name="Biller S.J."/>
        </authorList>
    </citation>
    <scope>NUCLEOTIDE SEQUENCE</scope>
    <source>
        <strain evidence="10">WC2416</strain>
    </source>
</reference>
<dbReference type="CDD" id="cd00118">
    <property type="entry name" value="LysM"/>
    <property type="match status" value="3"/>
</dbReference>
<dbReference type="GO" id="GO:0008234">
    <property type="term" value="F:cysteine-type peptidase activity"/>
    <property type="evidence" value="ECO:0007669"/>
    <property type="project" value="UniProtKB-KW"/>
</dbReference>
<dbReference type="Pfam" id="PF01476">
    <property type="entry name" value="LysM"/>
    <property type="match status" value="4"/>
</dbReference>
<dbReference type="PANTHER" id="PTHR47360:SF1">
    <property type="entry name" value="ENDOPEPTIDASE NLPC-RELATED"/>
    <property type="match status" value="1"/>
</dbReference>
<comment type="similarity">
    <text evidence="1">Belongs to the peptidase C40 family.</text>
</comment>
<dbReference type="Gene3D" id="3.10.350.10">
    <property type="entry name" value="LysM domain"/>
    <property type="match status" value="3"/>
</dbReference>
<gene>
    <name evidence="10" type="ORF">AB3G39_05980</name>
</gene>
<dbReference type="PROSITE" id="PS51782">
    <property type="entry name" value="LYSM"/>
    <property type="match status" value="3"/>
</dbReference>
<evidence type="ECO:0000256" key="4">
    <source>
        <dbReference type="ARBA" id="ARBA00022737"/>
    </source>
</evidence>
<proteinExistence type="inferred from homology"/>
<evidence type="ECO:0000256" key="3">
    <source>
        <dbReference type="ARBA" id="ARBA00022729"/>
    </source>
</evidence>
<dbReference type="SUPFAM" id="SSF54001">
    <property type="entry name" value="Cysteine proteinases"/>
    <property type="match status" value="1"/>
</dbReference>
<keyword evidence="4" id="KW-0677">Repeat</keyword>
<dbReference type="InterPro" id="IPR018392">
    <property type="entry name" value="LysM"/>
</dbReference>
<feature type="domain" description="LysM" evidence="8">
    <location>
        <begin position="25"/>
        <end position="75"/>
    </location>
</feature>
<keyword evidence="2" id="KW-0645">Protease</keyword>
<feature type="domain" description="NlpC/P60" evidence="9">
    <location>
        <begin position="354"/>
        <end position="480"/>
    </location>
</feature>